<organism evidence="2 3">
    <name type="scientific">Natronococcus amylolyticus DSM 10524</name>
    <dbReference type="NCBI Taxonomy" id="1227497"/>
    <lineage>
        <taxon>Archaea</taxon>
        <taxon>Methanobacteriati</taxon>
        <taxon>Methanobacteriota</taxon>
        <taxon>Stenosarchaea group</taxon>
        <taxon>Halobacteria</taxon>
        <taxon>Halobacteriales</taxon>
        <taxon>Natrialbaceae</taxon>
        <taxon>Natronococcus</taxon>
    </lineage>
</organism>
<evidence type="ECO:0000313" key="2">
    <source>
        <dbReference type="EMBL" id="ELY58456.1"/>
    </source>
</evidence>
<dbReference type="RefSeq" id="WP_005555355.1">
    <property type="nucleotide sequence ID" value="NZ_AOIB01000020.1"/>
</dbReference>
<protein>
    <submittedName>
        <fullName evidence="2">Uncharacterized protein</fullName>
    </submittedName>
</protein>
<dbReference type="AlphaFoldDB" id="L9XAK2"/>
<evidence type="ECO:0000256" key="1">
    <source>
        <dbReference type="SAM" id="Phobius"/>
    </source>
</evidence>
<accession>L9XAK2</accession>
<gene>
    <name evidence="2" type="ORF">C491_08974</name>
</gene>
<keyword evidence="1" id="KW-0812">Transmembrane</keyword>
<comment type="caution">
    <text evidence="2">The sequence shown here is derived from an EMBL/GenBank/DDBJ whole genome shotgun (WGS) entry which is preliminary data.</text>
</comment>
<keyword evidence="1" id="KW-1133">Transmembrane helix</keyword>
<dbReference type="EMBL" id="AOIB01000020">
    <property type="protein sequence ID" value="ELY58456.1"/>
    <property type="molecule type" value="Genomic_DNA"/>
</dbReference>
<dbReference type="Proteomes" id="UP000011688">
    <property type="component" value="Unassembled WGS sequence"/>
</dbReference>
<keyword evidence="3" id="KW-1185">Reference proteome</keyword>
<name>L9XAK2_9EURY</name>
<evidence type="ECO:0000313" key="3">
    <source>
        <dbReference type="Proteomes" id="UP000011688"/>
    </source>
</evidence>
<reference evidence="2 3" key="1">
    <citation type="journal article" date="2014" name="PLoS Genet.">
        <title>Phylogenetically driven sequencing of extremely halophilic archaea reveals strategies for static and dynamic osmo-response.</title>
        <authorList>
            <person name="Becker E.A."/>
            <person name="Seitzer P.M."/>
            <person name="Tritt A."/>
            <person name="Larsen D."/>
            <person name="Krusor M."/>
            <person name="Yao A.I."/>
            <person name="Wu D."/>
            <person name="Madern D."/>
            <person name="Eisen J.A."/>
            <person name="Darling A.E."/>
            <person name="Facciotti M.T."/>
        </authorList>
    </citation>
    <scope>NUCLEOTIDE SEQUENCE [LARGE SCALE GENOMIC DNA]</scope>
    <source>
        <strain evidence="2 3">DSM 10524</strain>
    </source>
</reference>
<feature type="transmembrane region" description="Helical" evidence="1">
    <location>
        <begin position="41"/>
        <end position="61"/>
    </location>
</feature>
<sequence length="74" mass="7517">MLGDTVTTGGYSAMQAVGMGVAVLAIVGTLVLSLLGLSGGALGASFILLWTGLMVLAWPLFKKAHPREGSSARK</sequence>
<feature type="transmembrane region" description="Helical" evidence="1">
    <location>
        <begin position="12"/>
        <end position="35"/>
    </location>
</feature>
<keyword evidence="1" id="KW-0472">Membrane</keyword>
<proteinExistence type="predicted"/>
<dbReference type="STRING" id="1227497.C491_08974"/>